<dbReference type="AlphaFoldDB" id="A0AAQ3QJJ7"/>
<dbReference type="Pfam" id="PF03514">
    <property type="entry name" value="GRAS"/>
    <property type="match status" value="1"/>
</dbReference>
<evidence type="ECO:0000256" key="1">
    <source>
        <dbReference type="ARBA" id="ARBA00023015"/>
    </source>
</evidence>
<evidence type="ECO:0000256" key="2">
    <source>
        <dbReference type="ARBA" id="ARBA00023163"/>
    </source>
</evidence>
<dbReference type="EMBL" id="CP136896">
    <property type="protein sequence ID" value="WOL13649.1"/>
    <property type="molecule type" value="Genomic_DNA"/>
</dbReference>
<organism evidence="4 5">
    <name type="scientific">Canna indica</name>
    <name type="common">Indian-shot</name>
    <dbReference type="NCBI Taxonomy" id="4628"/>
    <lineage>
        <taxon>Eukaryota</taxon>
        <taxon>Viridiplantae</taxon>
        <taxon>Streptophyta</taxon>
        <taxon>Embryophyta</taxon>
        <taxon>Tracheophyta</taxon>
        <taxon>Spermatophyta</taxon>
        <taxon>Magnoliopsida</taxon>
        <taxon>Liliopsida</taxon>
        <taxon>Zingiberales</taxon>
        <taxon>Cannaceae</taxon>
        <taxon>Canna</taxon>
    </lineage>
</organism>
<name>A0AAQ3QJJ7_9LILI</name>
<feature type="region of interest" description="SAW" evidence="3">
    <location>
        <begin position="317"/>
        <end position="392"/>
    </location>
</feature>
<comment type="caution">
    <text evidence="3">Lacks conserved residue(s) required for the propagation of feature annotation.</text>
</comment>
<feature type="short sequence motif" description="VHIID" evidence="3">
    <location>
        <begin position="137"/>
        <end position="141"/>
    </location>
</feature>
<proteinExistence type="inferred from homology"/>
<evidence type="ECO:0000256" key="3">
    <source>
        <dbReference type="PROSITE-ProRule" id="PRU01191"/>
    </source>
</evidence>
<keyword evidence="1" id="KW-0805">Transcription regulation</keyword>
<evidence type="ECO:0000313" key="4">
    <source>
        <dbReference type="EMBL" id="WOL13649.1"/>
    </source>
</evidence>
<keyword evidence="2" id="KW-0804">Transcription</keyword>
<dbReference type="InterPro" id="IPR005202">
    <property type="entry name" value="TF_GRAS"/>
</dbReference>
<gene>
    <name evidence="4" type="ORF">Cni_G22422</name>
</gene>
<sequence>MLSSLMSDGRGAHSETNHHCHLPTQPCPISSAIHARQLLIRCAELVHCGDLPGAKSAISILSASASPYGDSFDRLVSQFCHALSIRIGLASSAVVDDSSEAFRSSYLLFNQVAPFLRFSHLTANQAILEAIDGRRRVHILDFDTYYGLQWPPLLQAIAERSDPPFIRITGTGSNLEVLQRTGDRLQKFSRTLGLDFKFHPLLLPHLNPSTIIPSFFHFHPSETLVVNCVLFLHKLQEDADKLQAFLRTIRSMNPAVVTMAEREESNNSPSFMHRFAEAVEYYMAVFESLEATLPPTSQERMAVEQVWLRREIEEIIGEEIMRSEGRRKWHRWEEVMRGAGFSSRPLSSFAVAQGRMLLRLHYPSEGYKVDLVGDSFFMGWQNKPLFSVSSWQ</sequence>
<keyword evidence="5" id="KW-1185">Reference proteome</keyword>
<protein>
    <recommendedName>
        <fullName evidence="6">Scarecrow-like protein 18</fullName>
    </recommendedName>
</protein>
<evidence type="ECO:0008006" key="6">
    <source>
        <dbReference type="Google" id="ProtNLM"/>
    </source>
</evidence>
<comment type="similarity">
    <text evidence="3">Belongs to the GRAS family.</text>
</comment>
<dbReference type="PANTHER" id="PTHR31636">
    <property type="entry name" value="OSJNBA0084A10.13 PROTEIN-RELATED"/>
    <property type="match status" value="1"/>
</dbReference>
<dbReference type="PROSITE" id="PS50985">
    <property type="entry name" value="GRAS"/>
    <property type="match status" value="1"/>
</dbReference>
<evidence type="ECO:0000313" key="5">
    <source>
        <dbReference type="Proteomes" id="UP001327560"/>
    </source>
</evidence>
<dbReference type="Proteomes" id="UP001327560">
    <property type="component" value="Chromosome 7"/>
</dbReference>
<accession>A0AAQ3QJJ7</accession>
<reference evidence="4 5" key="1">
    <citation type="submission" date="2023-10" db="EMBL/GenBank/DDBJ databases">
        <title>Chromosome-scale genome assembly provides insights into flower coloration mechanisms of Canna indica.</title>
        <authorList>
            <person name="Li C."/>
        </authorList>
    </citation>
    <scope>NUCLEOTIDE SEQUENCE [LARGE SCALE GENOMIC DNA]</scope>
    <source>
        <tissue evidence="4">Flower</tissue>
    </source>
</reference>